<dbReference type="EMBL" id="AMYB01000006">
    <property type="protein sequence ID" value="OAD01032.1"/>
    <property type="molecule type" value="Genomic_DNA"/>
</dbReference>
<protein>
    <submittedName>
        <fullName evidence="2">Uncharacterized protein</fullName>
    </submittedName>
</protein>
<keyword evidence="3" id="KW-1185">Reference proteome</keyword>
<feature type="compositionally biased region" description="Basic and acidic residues" evidence="1">
    <location>
        <begin position="39"/>
        <end position="52"/>
    </location>
</feature>
<evidence type="ECO:0000313" key="3">
    <source>
        <dbReference type="Proteomes" id="UP000077051"/>
    </source>
</evidence>
<dbReference type="OrthoDB" id="10551250at2759"/>
<sequence>MAKTKHLLIKNGLSTDDSSSPPGTGTGDSNPKQAATATKAREQGVPKKDQASRAKQNAMETFSTLSSEISPMEIDSHESDLHASQEGLKSFFGGASTRVDGAADTNQSNFQPFVLRKDGRLGSDKRRHLSNKIARLKQELYNCVLHGITLLDEASEEAKRQTFVTMKLVEKATKAYKLLFFGEEATLVPSETPLFQWQGHIIGPKKGIVYPRAEACLDQFERVIFAHRIMSLEDNWRRLVPARMSTSMAPRWWYNCLVRYLFKAIPRELTKATNFYLKTNPLQEKLTADFAIEKVVATHHHEALYRDAWPTESRSSSNAKDCFLSKKSYRTTGKPRNHSDKSSNAMKGTCKYYHHPGLHSHDTADCLLSMEDKKKIDKIYKKHSPNAKFCFTCKAANFKKGEHVCPGRTNKKRKITSNIMKVVPTKTNGSETYDSSDDDNTDSHMTFSALAAIEGKKPDNCKSIDITDFTVPPVNIMENNSLILPMITLESHHCTVKTYFLLDIGASFSCILPALADT</sequence>
<dbReference type="AlphaFoldDB" id="A0A168JCR6"/>
<name>A0A168JCR6_MUCCL</name>
<evidence type="ECO:0000313" key="2">
    <source>
        <dbReference type="EMBL" id="OAD01032.1"/>
    </source>
</evidence>
<comment type="caution">
    <text evidence="2">The sequence shown here is derived from an EMBL/GenBank/DDBJ whole genome shotgun (WGS) entry which is preliminary data.</text>
</comment>
<feature type="region of interest" description="Disordered" evidence="1">
    <location>
        <begin position="1"/>
        <end position="66"/>
    </location>
</feature>
<reference evidence="2 3" key="1">
    <citation type="submission" date="2015-06" db="EMBL/GenBank/DDBJ databases">
        <title>Expansion of signal transduction pathways in fungi by whole-genome duplication.</title>
        <authorList>
            <consortium name="DOE Joint Genome Institute"/>
            <person name="Corrochano L.M."/>
            <person name="Kuo A."/>
            <person name="Marcet-Houben M."/>
            <person name="Polaino S."/>
            <person name="Salamov A."/>
            <person name="Villalobos J.M."/>
            <person name="Alvarez M.I."/>
            <person name="Avalos J."/>
            <person name="Benito E.P."/>
            <person name="Benoit I."/>
            <person name="Burger G."/>
            <person name="Camino L.P."/>
            <person name="Canovas D."/>
            <person name="Cerda-Olmedo E."/>
            <person name="Cheng J.-F."/>
            <person name="Dominguez A."/>
            <person name="Elias M."/>
            <person name="Eslava A.P."/>
            <person name="Glaser F."/>
            <person name="Grimwood J."/>
            <person name="Gutierrez G."/>
            <person name="Heitman J."/>
            <person name="Henrissat B."/>
            <person name="Iturriaga E.A."/>
            <person name="Lang B.F."/>
            <person name="Lavin J.L."/>
            <person name="Lee S."/>
            <person name="Li W."/>
            <person name="Lindquist E."/>
            <person name="Lopez-Garcia S."/>
            <person name="Luque E.M."/>
            <person name="Marcos A.T."/>
            <person name="Martin J."/>
            <person name="Mccluskey K."/>
            <person name="Medina H.R."/>
            <person name="Miralles-Duran A."/>
            <person name="Miyazaki A."/>
            <person name="Munoz-Torres E."/>
            <person name="Oguiza J.A."/>
            <person name="Ohm R."/>
            <person name="Olmedo M."/>
            <person name="Orejas M."/>
            <person name="Ortiz-Castellanos L."/>
            <person name="Pisabarro A.G."/>
            <person name="Rodriguez-Romero J."/>
            <person name="Ruiz-Herrera J."/>
            <person name="Ruiz-Vazquez R."/>
            <person name="Sanz C."/>
            <person name="Schackwitz W."/>
            <person name="Schmutz J."/>
            <person name="Shahriari M."/>
            <person name="Shelest E."/>
            <person name="Silva-Franco F."/>
            <person name="Soanes D."/>
            <person name="Syed K."/>
            <person name="Tagua V.G."/>
            <person name="Talbot N.J."/>
            <person name="Thon M."/>
            <person name="De Vries R.P."/>
            <person name="Wiebenga A."/>
            <person name="Yadav J.S."/>
            <person name="Braun E.L."/>
            <person name="Baker S."/>
            <person name="Garre V."/>
            <person name="Horwitz B."/>
            <person name="Torres-Martinez S."/>
            <person name="Idnurm A."/>
            <person name="Herrera-Estrella A."/>
            <person name="Gabaldon T."/>
            <person name="Grigoriev I.V."/>
        </authorList>
    </citation>
    <scope>NUCLEOTIDE SEQUENCE [LARGE SCALE GENOMIC DNA]</scope>
    <source>
        <strain evidence="2 3">CBS 277.49</strain>
    </source>
</reference>
<dbReference type="Proteomes" id="UP000077051">
    <property type="component" value="Unassembled WGS sequence"/>
</dbReference>
<dbReference type="VEuPathDB" id="FungiDB:MUCCIDRAFT_112460"/>
<feature type="compositionally biased region" description="Low complexity" evidence="1">
    <location>
        <begin position="14"/>
        <end position="31"/>
    </location>
</feature>
<organism evidence="2 3">
    <name type="scientific">Mucor lusitanicus CBS 277.49</name>
    <dbReference type="NCBI Taxonomy" id="747725"/>
    <lineage>
        <taxon>Eukaryota</taxon>
        <taxon>Fungi</taxon>
        <taxon>Fungi incertae sedis</taxon>
        <taxon>Mucoromycota</taxon>
        <taxon>Mucoromycotina</taxon>
        <taxon>Mucoromycetes</taxon>
        <taxon>Mucorales</taxon>
        <taxon>Mucorineae</taxon>
        <taxon>Mucoraceae</taxon>
        <taxon>Mucor</taxon>
    </lineage>
</organism>
<gene>
    <name evidence="2" type="ORF">MUCCIDRAFT_112460</name>
</gene>
<accession>A0A168JCR6</accession>
<proteinExistence type="predicted"/>
<evidence type="ECO:0000256" key="1">
    <source>
        <dbReference type="SAM" id="MobiDB-lite"/>
    </source>
</evidence>
<feature type="compositionally biased region" description="Polar residues" evidence="1">
    <location>
        <begin position="53"/>
        <end position="66"/>
    </location>
</feature>